<evidence type="ECO:0000313" key="2">
    <source>
        <dbReference type="Proteomes" id="UP000466442"/>
    </source>
</evidence>
<accession>A0A8S9WP51</accession>
<protein>
    <submittedName>
        <fullName evidence="1">Uncharacterized protein</fullName>
    </submittedName>
</protein>
<keyword evidence="2" id="KW-1185">Reference proteome</keyword>
<dbReference type="AlphaFoldDB" id="A0A8S9WP51"/>
<comment type="caution">
    <text evidence="1">The sequence shown here is derived from an EMBL/GenBank/DDBJ whole genome shotgun (WGS) entry which is preliminary data.</text>
</comment>
<name>A0A8S9WP51_APOLU</name>
<evidence type="ECO:0000313" key="1">
    <source>
        <dbReference type="EMBL" id="KAF6198004.1"/>
    </source>
</evidence>
<dbReference type="Proteomes" id="UP000466442">
    <property type="component" value="Linkage Group LG16"/>
</dbReference>
<proteinExistence type="predicted"/>
<organism evidence="1 2">
    <name type="scientific">Apolygus lucorum</name>
    <name type="common">Small green plant bug</name>
    <name type="synonym">Lygocoris lucorum</name>
    <dbReference type="NCBI Taxonomy" id="248454"/>
    <lineage>
        <taxon>Eukaryota</taxon>
        <taxon>Metazoa</taxon>
        <taxon>Ecdysozoa</taxon>
        <taxon>Arthropoda</taxon>
        <taxon>Hexapoda</taxon>
        <taxon>Insecta</taxon>
        <taxon>Pterygota</taxon>
        <taxon>Neoptera</taxon>
        <taxon>Paraneoptera</taxon>
        <taxon>Hemiptera</taxon>
        <taxon>Heteroptera</taxon>
        <taxon>Panheteroptera</taxon>
        <taxon>Cimicomorpha</taxon>
        <taxon>Miridae</taxon>
        <taxon>Mirini</taxon>
        <taxon>Apolygus</taxon>
    </lineage>
</organism>
<sequence>MRYCETVSLLHHKVLQQTSDIHLSSSTTPYNDLYTRLVHLYVPSTYKHVPTLLQQRKQATPTPSSLFSKLRCESYGRGDSYLFPPVFFRLPYDVTGRF</sequence>
<gene>
    <name evidence="1" type="ORF">GE061_007749</name>
</gene>
<reference evidence="1" key="1">
    <citation type="journal article" date="2021" name="Mol. Ecol. Resour.">
        <title>Apolygus lucorum genome provides insights into omnivorousness and mesophyll feeding.</title>
        <authorList>
            <person name="Liu Y."/>
            <person name="Liu H."/>
            <person name="Wang H."/>
            <person name="Huang T."/>
            <person name="Liu B."/>
            <person name="Yang B."/>
            <person name="Yin L."/>
            <person name="Li B."/>
            <person name="Zhang Y."/>
            <person name="Zhang S."/>
            <person name="Jiang F."/>
            <person name="Zhang X."/>
            <person name="Ren Y."/>
            <person name="Wang B."/>
            <person name="Wang S."/>
            <person name="Lu Y."/>
            <person name="Wu K."/>
            <person name="Fan W."/>
            <person name="Wang G."/>
        </authorList>
    </citation>
    <scope>NUCLEOTIDE SEQUENCE</scope>
    <source>
        <strain evidence="1">12Hb</strain>
    </source>
</reference>
<dbReference type="EMBL" id="WIXP02000016">
    <property type="protein sequence ID" value="KAF6198004.1"/>
    <property type="molecule type" value="Genomic_DNA"/>
</dbReference>